<dbReference type="InterPro" id="IPR051261">
    <property type="entry name" value="NLR"/>
</dbReference>
<dbReference type="Gene3D" id="3.80.10.10">
    <property type="entry name" value="Ribonuclease Inhibitor"/>
    <property type="match status" value="1"/>
</dbReference>
<dbReference type="SMART" id="SM00368">
    <property type="entry name" value="LRR_RI"/>
    <property type="match status" value="2"/>
</dbReference>
<organism evidence="3 4">
    <name type="scientific">Cirrhinus molitorella</name>
    <name type="common">mud carp</name>
    <dbReference type="NCBI Taxonomy" id="172907"/>
    <lineage>
        <taxon>Eukaryota</taxon>
        <taxon>Metazoa</taxon>
        <taxon>Chordata</taxon>
        <taxon>Craniata</taxon>
        <taxon>Vertebrata</taxon>
        <taxon>Euteleostomi</taxon>
        <taxon>Actinopterygii</taxon>
        <taxon>Neopterygii</taxon>
        <taxon>Teleostei</taxon>
        <taxon>Ostariophysi</taxon>
        <taxon>Cypriniformes</taxon>
        <taxon>Cyprinidae</taxon>
        <taxon>Labeoninae</taxon>
        <taxon>Labeonini</taxon>
        <taxon>Cirrhinus</taxon>
    </lineage>
</organism>
<evidence type="ECO:0000313" key="4">
    <source>
        <dbReference type="Proteomes" id="UP001558613"/>
    </source>
</evidence>
<dbReference type="EMBL" id="JAYMGO010000022">
    <property type="protein sequence ID" value="KAL1250652.1"/>
    <property type="molecule type" value="Genomic_DNA"/>
</dbReference>
<evidence type="ECO:0000313" key="3">
    <source>
        <dbReference type="EMBL" id="KAL1250652.1"/>
    </source>
</evidence>
<protein>
    <submittedName>
        <fullName evidence="3">Uncharacterized protein</fullName>
    </submittedName>
</protein>
<gene>
    <name evidence="3" type="ORF">QQF64_018448</name>
</gene>
<sequence>LYNCSIEEEGCAALISALRSNPSHLRELNLSDNKPGDSGVNQLCALLEDPHCKLEKL</sequence>
<keyword evidence="2" id="KW-0677">Repeat</keyword>
<feature type="non-terminal residue" evidence="3">
    <location>
        <position position="57"/>
    </location>
</feature>
<accession>A0ABR3LCN9</accession>
<evidence type="ECO:0000256" key="2">
    <source>
        <dbReference type="ARBA" id="ARBA00022737"/>
    </source>
</evidence>
<dbReference type="InterPro" id="IPR032675">
    <property type="entry name" value="LRR_dom_sf"/>
</dbReference>
<dbReference type="PANTHER" id="PTHR24106">
    <property type="entry name" value="NACHT, LRR AND CARD DOMAINS-CONTAINING"/>
    <property type="match status" value="1"/>
</dbReference>
<proteinExistence type="predicted"/>
<feature type="non-terminal residue" evidence="3">
    <location>
        <position position="1"/>
    </location>
</feature>
<keyword evidence="1" id="KW-0433">Leucine-rich repeat</keyword>
<dbReference type="SUPFAM" id="SSF52047">
    <property type="entry name" value="RNI-like"/>
    <property type="match status" value="1"/>
</dbReference>
<comment type="caution">
    <text evidence="3">The sequence shown here is derived from an EMBL/GenBank/DDBJ whole genome shotgun (WGS) entry which is preliminary data.</text>
</comment>
<reference evidence="3 4" key="1">
    <citation type="submission" date="2023-09" db="EMBL/GenBank/DDBJ databases">
        <authorList>
            <person name="Wang M."/>
        </authorList>
    </citation>
    <scope>NUCLEOTIDE SEQUENCE [LARGE SCALE GENOMIC DNA]</scope>
    <source>
        <strain evidence="3">GT-2023</strain>
        <tissue evidence="3">Liver</tissue>
    </source>
</reference>
<evidence type="ECO:0000256" key="1">
    <source>
        <dbReference type="ARBA" id="ARBA00022614"/>
    </source>
</evidence>
<name>A0ABR3LCN9_9TELE</name>
<dbReference type="Proteomes" id="UP001558613">
    <property type="component" value="Unassembled WGS sequence"/>
</dbReference>
<keyword evidence="4" id="KW-1185">Reference proteome</keyword>